<dbReference type="EnsemblMetazoa" id="GPPI004703-RA">
    <property type="protein sequence ID" value="GPPI004703-PA"/>
    <property type="gene ID" value="GPPI004703"/>
</dbReference>
<protein>
    <submittedName>
        <fullName evidence="1">Uncharacterized protein</fullName>
    </submittedName>
</protein>
<proteinExistence type="predicted"/>
<organism evidence="1 2">
    <name type="scientific">Glossina palpalis gambiensis</name>
    <dbReference type="NCBI Taxonomy" id="67801"/>
    <lineage>
        <taxon>Eukaryota</taxon>
        <taxon>Metazoa</taxon>
        <taxon>Ecdysozoa</taxon>
        <taxon>Arthropoda</taxon>
        <taxon>Hexapoda</taxon>
        <taxon>Insecta</taxon>
        <taxon>Pterygota</taxon>
        <taxon>Neoptera</taxon>
        <taxon>Endopterygota</taxon>
        <taxon>Diptera</taxon>
        <taxon>Brachycera</taxon>
        <taxon>Muscomorpha</taxon>
        <taxon>Hippoboscoidea</taxon>
        <taxon>Glossinidae</taxon>
        <taxon>Glossina</taxon>
    </lineage>
</organism>
<dbReference type="Proteomes" id="UP000092460">
    <property type="component" value="Unassembled WGS sequence"/>
</dbReference>
<evidence type="ECO:0000313" key="1">
    <source>
        <dbReference type="EnsemblMetazoa" id="GPPI004703-PA"/>
    </source>
</evidence>
<evidence type="ECO:0000313" key="2">
    <source>
        <dbReference type="Proteomes" id="UP000092460"/>
    </source>
</evidence>
<dbReference type="VEuPathDB" id="VectorBase:GPPI004703"/>
<sequence>MDFEATLMRSRRQKSLSENPFFADKLDLEIMTVVKRASFEFNLEMKIFQKKQKCYSEQARQQGSKSGNQASKRASNYVKKMYSRRRFAYMRAVNI</sequence>
<dbReference type="EMBL" id="JXJN01001758">
    <property type="status" value="NOT_ANNOTATED_CDS"/>
    <property type="molecule type" value="Genomic_DNA"/>
</dbReference>
<name>A0A1B0AQA0_9MUSC</name>
<reference evidence="1" key="2">
    <citation type="submission" date="2020-05" db="UniProtKB">
        <authorList>
            <consortium name="EnsemblMetazoa"/>
        </authorList>
    </citation>
    <scope>IDENTIFICATION</scope>
    <source>
        <strain evidence="1">IAEA</strain>
    </source>
</reference>
<accession>A0A1B0AQA0</accession>
<reference evidence="2" key="1">
    <citation type="submission" date="2015-01" db="EMBL/GenBank/DDBJ databases">
        <authorList>
            <person name="Aksoy S."/>
            <person name="Warren W."/>
            <person name="Wilson R.K."/>
        </authorList>
    </citation>
    <scope>NUCLEOTIDE SEQUENCE [LARGE SCALE GENOMIC DNA]</scope>
    <source>
        <strain evidence="2">IAEA</strain>
    </source>
</reference>
<dbReference type="AlphaFoldDB" id="A0A1B0AQA0"/>
<keyword evidence="2" id="KW-1185">Reference proteome</keyword>